<dbReference type="InterPro" id="IPR018631">
    <property type="entry name" value="AAA-ATPase-like_dom"/>
</dbReference>
<dbReference type="SUPFAM" id="SSF52540">
    <property type="entry name" value="P-loop containing nucleoside triphosphate hydrolases"/>
    <property type="match status" value="1"/>
</dbReference>
<sequence>MGNYINTGNTGFVAAVRDTYVDKTELIAFINRTLGTKRKLTCVSRPRRFGKSYAAQMLCAYYDKSCDSDALFANLKIAKDSSYKKHLNQHDVIYLDITWFISITSDIRNTVTNLQTKVVDELRSLYPDVKQEGTLPETLAAVSESTGNRFIIIIDEWDALFREAQNDLTLQEQYIQLLRGLFKSSGQTDKMIEAAYMTGILPIKKYGTQSAMTDFREYTMLQPEPLEEFAGFTEAEVRVLCEGSALSFSAVQEWYDGYILGGSTHIYSPKSVMDALARNRIGNYWTQTETYESLKIYIDLDEDGLKETIVQMLGGAHIKIDTGTFQNDMTTIKQKDDVLTLLVHLGYLAYDADMKCVFIPNEEVRQEFVRAVTSGRHQEIAKLIRNSDVLLAQTLNMDGEAVAAAIEEVHSMGTAPVFYNNEQALRSTIRFAYISCMDEYMKAEELASGIGYADVAYIPKKGSSLPVLLIELKWNKTDAGAISQIKKNDYPQIFRDYGGDILLVGICYDAKNKKHTCKIEKWDKKKPF</sequence>
<dbReference type="EMBL" id="RHJS01000002">
    <property type="protein sequence ID" value="RRK33624.1"/>
    <property type="molecule type" value="Genomic_DNA"/>
</dbReference>
<comment type="caution">
    <text evidence="2">The sequence shown here is derived from an EMBL/GenBank/DDBJ whole genome shotgun (WGS) entry which is preliminary data.</text>
</comment>
<dbReference type="Proteomes" id="UP000274920">
    <property type="component" value="Unassembled WGS sequence"/>
</dbReference>
<dbReference type="PANTHER" id="PTHR34825:SF1">
    <property type="entry name" value="AAA-ATPASE-LIKE DOMAIN-CONTAINING PROTEIN"/>
    <property type="match status" value="1"/>
</dbReference>
<dbReference type="InterPro" id="IPR027417">
    <property type="entry name" value="P-loop_NTPase"/>
</dbReference>
<dbReference type="AlphaFoldDB" id="A0A426DLK1"/>
<feature type="domain" description="AAA-ATPase-like" evidence="1">
    <location>
        <begin position="19"/>
        <end position="206"/>
    </location>
</feature>
<evidence type="ECO:0000313" key="2">
    <source>
        <dbReference type="EMBL" id="RRK33624.1"/>
    </source>
</evidence>
<dbReference type="PANTHER" id="PTHR34825">
    <property type="entry name" value="CONSERVED PROTEIN, WITH A WEAK D-GALACTARATE DEHYDRATASE/ALTRONATE HYDROLASE DOMAIN"/>
    <property type="match status" value="1"/>
</dbReference>
<keyword evidence="3" id="KW-1185">Reference proteome</keyword>
<gene>
    <name evidence="2" type="ORF">EBB54_21410</name>
</gene>
<evidence type="ECO:0000313" key="3">
    <source>
        <dbReference type="Proteomes" id="UP000274920"/>
    </source>
</evidence>
<organism evidence="2 3">
    <name type="scientific">Schaedlerella arabinosiphila</name>
    <dbReference type="NCBI Taxonomy" id="2044587"/>
    <lineage>
        <taxon>Bacteria</taxon>
        <taxon>Bacillati</taxon>
        <taxon>Bacillota</taxon>
        <taxon>Clostridia</taxon>
        <taxon>Lachnospirales</taxon>
        <taxon>Lachnospiraceae</taxon>
        <taxon>Schaedlerella</taxon>
    </lineage>
</organism>
<reference evidence="2" key="1">
    <citation type="submission" date="2018-10" db="EMBL/GenBank/DDBJ databases">
        <title>Schaedlerella arabinophila gen. nov. sp. nov., isolated from the mouse intestinal tract and comparative analysis with the genome of the closely related altered Schaedler flora strain ASF502.</title>
        <authorList>
            <person name="Miyake S."/>
            <person name="Soh M."/>
            <person name="Seedorf H."/>
        </authorList>
    </citation>
    <scope>NUCLEOTIDE SEQUENCE [LARGE SCALE GENOMIC DNA]</scope>
    <source>
        <strain evidence="2">DSM 106076</strain>
    </source>
</reference>
<name>A0A426DLK1_9FIRM</name>
<proteinExistence type="predicted"/>
<accession>A0A426DLK1</accession>
<dbReference type="Gene3D" id="3.40.50.300">
    <property type="entry name" value="P-loop containing nucleotide triphosphate hydrolases"/>
    <property type="match status" value="1"/>
</dbReference>
<evidence type="ECO:0000259" key="1">
    <source>
        <dbReference type="Pfam" id="PF09820"/>
    </source>
</evidence>
<dbReference type="Pfam" id="PF09820">
    <property type="entry name" value="AAA-ATPase_like"/>
    <property type="match status" value="1"/>
</dbReference>
<protein>
    <submittedName>
        <fullName evidence="2">AAA family ATPase</fullName>
    </submittedName>
</protein>
<dbReference type="RefSeq" id="WP_125128851.1">
    <property type="nucleotide sequence ID" value="NZ_RHJS01000002.1"/>
</dbReference>